<dbReference type="SUPFAM" id="SSF50998">
    <property type="entry name" value="Quinoprotein alcohol dehydrogenase-like"/>
    <property type="match status" value="1"/>
</dbReference>
<evidence type="ECO:0000256" key="1">
    <source>
        <dbReference type="ARBA" id="ARBA00022574"/>
    </source>
</evidence>
<dbReference type="SUPFAM" id="SSF50978">
    <property type="entry name" value="WD40 repeat-like"/>
    <property type="match status" value="1"/>
</dbReference>
<dbReference type="VEuPathDB" id="FungiDB:PYU1_G007659"/>
<keyword evidence="2" id="KW-0677">Repeat</keyword>
<dbReference type="PANTHER" id="PTHR13720:SF39">
    <property type="entry name" value="F-BOX DOMAIN-CONTAINING PROTEIN"/>
    <property type="match status" value="1"/>
</dbReference>
<reference evidence="5" key="2">
    <citation type="submission" date="2010-04" db="EMBL/GenBank/DDBJ databases">
        <authorList>
            <person name="Buell R."/>
            <person name="Hamilton J."/>
            <person name="Hostetler J."/>
        </authorList>
    </citation>
    <scope>NUCLEOTIDE SEQUENCE [LARGE SCALE GENOMIC DNA]</scope>
    <source>
        <strain evidence="5">DAOM:BR144</strain>
    </source>
</reference>
<accession>K3WRT1</accession>
<dbReference type="EMBL" id="GL376585">
    <property type="status" value="NOT_ANNOTATED_CDS"/>
    <property type="molecule type" value="Genomic_DNA"/>
</dbReference>
<feature type="repeat" description="WD" evidence="3">
    <location>
        <begin position="481"/>
        <end position="522"/>
    </location>
</feature>
<dbReference type="SMART" id="SM00320">
    <property type="entry name" value="WD40"/>
    <property type="match status" value="11"/>
</dbReference>
<dbReference type="CDD" id="cd00200">
    <property type="entry name" value="WD40"/>
    <property type="match status" value="1"/>
</dbReference>
<dbReference type="PRINTS" id="PR00320">
    <property type="entry name" value="GPROTEINBRPT"/>
</dbReference>
<sequence length="644" mass="69938">MQYDNNINGSVYAVTTAAGQRQETKHAISPDSPGLPAIELEHTIGFSTVPNAIHYHPSGLEYLYPSGGSILVTSFQDAHSQLVLRGHEPPITCLALSKSGRLLASGERGKQSADVLVWDYASKRLQFRLSEHDHGIAALAFSDDERLLCSIGVPEDGRLYIWDVTTGNICATQQKLSTVVTAIAFGGMARDIKRRDTTSYQFATAGLRMLLLWVLNPMSGELVNHKIEQGVVRDYTCVQFSPDRETLVAGSTSGDFSVVSVKTKRLVKNVPACSCGIHSIAYFDAGVLIGGGDGSVLHFDKDYVDMCHVLLDAAVSGLALNAAQTEAVVGTQAGSIFVVSLRVTQRNLHASLLFENHSSAVVQVAYAAGVSDRFATVSRDCTIRVWDASDYAVTTKCSVTNAGLPTCLQYSLDVLLTGWTDGAIRCHSADTGHLVWSIDNAHTGGVTAVVLSHNQRFIVSAGVGGEVRVWDIRRRDMVSHLKEHAMAVTHLALYGDDMHVLSCSRDRSILCWDLRNERRISSHIQRMGGINTVALSNDQKLVLSVGQEKRISYWDLRIESPVHIIHKAHGEEATCIAVAHTLDIFATGGNDRLVKIWDFTSGELLLDGVGHSGNVRSVAFSPDDRQLVSVGDDGSILIWNVYTC</sequence>
<dbReference type="PROSITE" id="PS00678">
    <property type="entry name" value="WD_REPEATS_1"/>
    <property type="match status" value="1"/>
</dbReference>
<evidence type="ECO:0008006" key="6">
    <source>
        <dbReference type="Google" id="ProtNLM"/>
    </source>
</evidence>
<reference evidence="5" key="1">
    <citation type="journal article" date="2010" name="Genome Biol.">
        <title>Genome sequence of the necrotrophic plant pathogen Pythium ultimum reveals original pathogenicity mechanisms and effector repertoire.</title>
        <authorList>
            <person name="Levesque C.A."/>
            <person name="Brouwer H."/>
            <person name="Cano L."/>
            <person name="Hamilton J.P."/>
            <person name="Holt C."/>
            <person name="Huitema E."/>
            <person name="Raffaele S."/>
            <person name="Robideau G.P."/>
            <person name="Thines M."/>
            <person name="Win J."/>
            <person name="Zerillo M.M."/>
            <person name="Beakes G.W."/>
            <person name="Boore J.L."/>
            <person name="Busam D."/>
            <person name="Dumas B."/>
            <person name="Ferriera S."/>
            <person name="Fuerstenberg S.I."/>
            <person name="Gachon C.M."/>
            <person name="Gaulin E."/>
            <person name="Govers F."/>
            <person name="Grenville-Briggs L."/>
            <person name="Horner N."/>
            <person name="Hostetler J."/>
            <person name="Jiang R.H."/>
            <person name="Johnson J."/>
            <person name="Krajaejun T."/>
            <person name="Lin H."/>
            <person name="Meijer H.J."/>
            <person name="Moore B."/>
            <person name="Morris P."/>
            <person name="Phuntmart V."/>
            <person name="Puiu D."/>
            <person name="Shetty J."/>
            <person name="Stajich J.E."/>
            <person name="Tripathy S."/>
            <person name="Wawra S."/>
            <person name="van West P."/>
            <person name="Whitty B.R."/>
            <person name="Coutinho P.M."/>
            <person name="Henrissat B."/>
            <person name="Martin F."/>
            <person name="Thomas P.D."/>
            <person name="Tyler B.M."/>
            <person name="De Vries R.P."/>
            <person name="Kamoun S."/>
            <person name="Yandell M."/>
            <person name="Tisserat N."/>
            <person name="Buell C.R."/>
        </authorList>
    </citation>
    <scope>NUCLEOTIDE SEQUENCE</scope>
    <source>
        <strain evidence="5">DAOM:BR144</strain>
    </source>
</reference>
<proteinExistence type="predicted"/>
<dbReference type="PANTHER" id="PTHR13720">
    <property type="entry name" value="WD-40 REPEAT PROTEIN"/>
    <property type="match status" value="1"/>
</dbReference>
<evidence type="ECO:0000313" key="5">
    <source>
        <dbReference type="Proteomes" id="UP000019132"/>
    </source>
</evidence>
<protein>
    <recommendedName>
        <fullName evidence="6">Anaphase-promoting complex subunit 4 WD40 domain-containing protein</fullName>
    </recommendedName>
</protein>
<dbReference type="InterPro" id="IPR011047">
    <property type="entry name" value="Quinoprotein_ADH-like_sf"/>
</dbReference>
<reference evidence="4" key="3">
    <citation type="submission" date="2015-02" db="UniProtKB">
        <authorList>
            <consortium name="EnsemblProtists"/>
        </authorList>
    </citation>
    <scope>IDENTIFICATION</scope>
    <source>
        <strain evidence="4">DAOM BR144</strain>
    </source>
</reference>
<dbReference type="AlphaFoldDB" id="K3WRT1"/>
<feature type="repeat" description="WD" evidence="3">
    <location>
        <begin position="608"/>
        <end position="644"/>
    </location>
</feature>
<evidence type="ECO:0000256" key="3">
    <source>
        <dbReference type="PROSITE-ProRule" id="PRU00221"/>
    </source>
</evidence>
<dbReference type="HOGENOM" id="CLU_009244_2_1_1"/>
<dbReference type="OMA" id="RVWEMKS"/>
<dbReference type="InterPro" id="IPR015943">
    <property type="entry name" value="WD40/YVTN_repeat-like_dom_sf"/>
</dbReference>
<dbReference type="InterPro" id="IPR020472">
    <property type="entry name" value="WD40_PAC1"/>
</dbReference>
<dbReference type="InterPro" id="IPR019775">
    <property type="entry name" value="WD40_repeat_CS"/>
</dbReference>
<dbReference type="GO" id="GO:0005929">
    <property type="term" value="C:cilium"/>
    <property type="evidence" value="ECO:0007669"/>
    <property type="project" value="UniProtKB-ARBA"/>
</dbReference>
<dbReference type="InterPro" id="IPR001680">
    <property type="entry name" value="WD40_rpt"/>
</dbReference>
<dbReference type="Gene3D" id="2.130.10.10">
    <property type="entry name" value="YVTN repeat-like/Quinoprotein amine dehydrogenase"/>
    <property type="match status" value="3"/>
</dbReference>
<keyword evidence="1 3" id="KW-0853">WD repeat</keyword>
<feature type="repeat" description="WD" evidence="3">
    <location>
        <begin position="566"/>
        <end position="607"/>
    </location>
</feature>
<organism evidence="4 5">
    <name type="scientific">Globisporangium ultimum (strain ATCC 200006 / CBS 805.95 / DAOM BR144)</name>
    <name type="common">Pythium ultimum</name>
    <dbReference type="NCBI Taxonomy" id="431595"/>
    <lineage>
        <taxon>Eukaryota</taxon>
        <taxon>Sar</taxon>
        <taxon>Stramenopiles</taxon>
        <taxon>Oomycota</taxon>
        <taxon>Peronosporomycetes</taxon>
        <taxon>Pythiales</taxon>
        <taxon>Pythiaceae</taxon>
        <taxon>Globisporangium</taxon>
    </lineage>
</organism>
<keyword evidence="5" id="KW-1185">Reference proteome</keyword>
<dbReference type="EnsemblProtists" id="PYU1_T007675">
    <property type="protein sequence ID" value="PYU1_T007675"/>
    <property type="gene ID" value="PYU1_G007659"/>
</dbReference>
<dbReference type="Proteomes" id="UP000019132">
    <property type="component" value="Unassembled WGS sequence"/>
</dbReference>
<feature type="repeat" description="WD" evidence="3">
    <location>
        <begin position="354"/>
        <end position="396"/>
    </location>
</feature>
<dbReference type="PROSITE" id="PS50294">
    <property type="entry name" value="WD_REPEATS_REGION"/>
    <property type="match status" value="5"/>
</dbReference>
<dbReference type="Pfam" id="PF00400">
    <property type="entry name" value="WD40"/>
    <property type="match status" value="7"/>
</dbReference>
<dbReference type="InParanoid" id="K3WRT1"/>
<dbReference type="InterPro" id="IPR036322">
    <property type="entry name" value="WD40_repeat_dom_sf"/>
</dbReference>
<dbReference type="eggNOG" id="KOG0266">
    <property type="taxonomic scope" value="Eukaryota"/>
</dbReference>
<dbReference type="InterPro" id="IPR050630">
    <property type="entry name" value="WD_repeat_EMAP"/>
</dbReference>
<feature type="repeat" description="WD" evidence="3">
    <location>
        <begin position="439"/>
        <end position="480"/>
    </location>
</feature>
<dbReference type="PROSITE" id="PS50082">
    <property type="entry name" value="WD_REPEATS_2"/>
    <property type="match status" value="5"/>
</dbReference>
<evidence type="ECO:0000313" key="4">
    <source>
        <dbReference type="EnsemblProtists" id="PYU1_T007675"/>
    </source>
</evidence>
<evidence type="ECO:0000256" key="2">
    <source>
        <dbReference type="ARBA" id="ARBA00022737"/>
    </source>
</evidence>
<dbReference type="STRING" id="431595.K3WRT1"/>
<name>K3WRT1_GLOUD</name>